<feature type="transmembrane region" description="Helical" evidence="1">
    <location>
        <begin position="175"/>
        <end position="193"/>
    </location>
</feature>
<feature type="transmembrane region" description="Helical" evidence="1">
    <location>
        <begin position="59"/>
        <end position="84"/>
    </location>
</feature>
<keyword evidence="1" id="KW-0812">Transmembrane</keyword>
<sequence length="293" mass="32192">MSTASPAQRLSLLPVIGALASQAAFVTAVLYYFGWAYSRAFYGHFGVEAHALGYATADYVLFSVNAMFQPLIATLVTILAVLAVRRIPAQHAMSSGRPRTILRRWVGCLIVAGILLVATVAVLIYVPTTLAATLDVVAPLLLMTAAASLGCAHWLRWRYPSILGTKRPPRTVMQIRVLALIAITAIGYLWAVADFAERRGTTEAIRQERASFVDRPAVVVFSVDRLAVEGSGTSRGEITALGEKYRYAYSGLWLLARTDDYYYLLPQQWKAGRDRVVVVSQDDTIRIDIARNP</sequence>
<keyword evidence="1" id="KW-0472">Membrane</keyword>
<dbReference type="Proteomes" id="UP000707731">
    <property type="component" value="Unassembled WGS sequence"/>
</dbReference>
<reference evidence="2 3" key="1">
    <citation type="submission" date="2020-10" db="EMBL/GenBank/DDBJ databases">
        <title>Identification of Nocardia species via Next-generation sequencing and recognition of intraspecies genetic diversity.</title>
        <authorList>
            <person name="Li P."/>
            <person name="Li P."/>
            <person name="Lu B."/>
        </authorList>
    </citation>
    <scope>NUCLEOTIDE SEQUENCE [LARGE SCALE GENOMIC DNA]</scope>
    <source>
        <strain evidence="2 3">BJ06-0143</strain>
    </source>
</reference>
<evidence type="ECO:0000313" key="2">
    <source>
        <dbReference type="EMBL" id="MBF6353067.1"/>
    </source>
</evidence>
<evidence type="ECO:0000313" key="3">
    <source>
        <dbReference type="Proteomes" id="UP000707731"/>
    </source>
</evidence>
<dbReference type="RefSeq" id="WP_195000029.1">
    <property type="nucleotide sequence ID" value="NZ_JADLQN010000001.1"/>
</dbReference>
<feature type="transmembrane region" description="Helical" evidence="1">
    <location>
        <begin position="105"/>
        <end position="125"/>
    </location>
</feature>
<name>A0ABS0D3K8_9NOCA</name>
<organism evidence="2 3">
    <name type="scientific">Nocardia higoensis</name>
    <dbReference type="NCBI Taxonomy" id="228599"/>
    <lineage>
        <taxon>Bacteria</taxon>
        <taxon>Bacillati</taxon>
        <taxon>Actinomycetota</taxon>
        <taxon>Actinomycetes</taxon>
        <taxon>Mycobacteriales</taxon>
        <taxon>Nocardiaceae</taxon>
        <taxon>Nocardia</taxon>
    </lineage>
</organism>
<protein>
    <submittedName>
        <fullName evidence="2">Uncharacterized protein</fullName>
    </submittedName>
</protein>
<feature type="transmembrane region" description="Helical" evidence="1">
    <location>
        <begin position="137"/>
        <end position="155"/>
    </location>
</feature>
<dbReference type="EMBL" id="JADLQN010000001">
    <property type="protein sequence ID" value="MBF6353067.1"/>
    <property type="molecule type" value="Genomic_DNA"/>
</dbReference>
<proteinExistence type="predicted"/>
<keyword evidence="3" id="KW-1185">Reference proteome</keyword>
<feature type="transmembrane region" description="Helical" evidence="1">
    <location>
        <begin position="12"/>
        <end position="33"/>
    </location>
</feature>
<gene>
    <name evidence="2" type="ORF">IU449_00635</name>
</gene>
<comment type="caution">
    <text evidence="2">The sequence shown here is derived from an EMBL/GenBank/DDBJ whole genome shotgun (WGS) entry which is preliminary data.</text>
</comment>
<evidence type="ECO:0000256" key="1">
    <source>
        <dbReference type="SAM" id="Phobius"/>
    </source>
</evidence>
<keyword evidence="1" id="KW-1133">Transmembrane helix</keyword>
<accession>A0ABS0D3K8</accession>